<proteinExistence type="predicted"/>
<dbReference type="RefSeq" id="WP_160778718.1">
    <property type="nucleotide sequence ID" value="NZ_WTYE01000001.1"/>
</dbReference>
<dbReference type="OrthoDB" id="5525274at2"/>
<dbReference type="Proteomes" id="UP000446786">
    <property type="component" value="Unassembled WGS sequence"/>
</dbReference>
<keyword evidence="4" id="KW-1185">Reference proteome</keyword>
<organism evidence="3 4">
    <name type="scientific">Parerythrobacter jejuensis</name>
    <dbReference type="NCBI Taxonomy" id="795812"/>
    <lineage>
        <taxon>Bacteria</taxon>
        <taxon>Pseudomonadati</taxon>
        <taxon>Pseudomonadota</taxon>
        <taxon>Alphaproteobacteria</taxon>
        <taxon>Sphingomonadales</taxon>
        <taxon>Erythrobacteraceae</taxon>
        <taxon>Parerythrobacter</taxon>
    </lineage>
</organism>
<dbReference type="EMBL" id="WTYE01000001">
    <property type="protein sequence ID" value="MXP34017.1"/>
    <property type="molecule type" value="Genomic_DNA"/>
</dbReference>
<protein>
    <submittedName>
        <fullName evidence="3">Uncharacterized protein</fullName>
    </submittedName>
</protein>
<evidence type="ECO:0000313" key="3">
    <source>
        <dbReference type="EMBL" id="MXP34017.1"/>
    </source>
</evidence>
<name>A0A845AXL1_9SPHN</name>
<feature type="compositionally biased region" description="Polar residues" evidence="1">
    <location>
        <begin position="342"/>
        <end position="358"/>
    </location>
</feature>
<reference evidence="3 4" key="1">
    <citation type="submission" date="2019-12" db="EMBL/GenBank/DDBJ databases">
        <title>Genomic-based taxomic classification of the family Erythrobacteraceae.</title>
        <authorList>
            <person name="Xu L."/>
        </authorList>
    </citation>
    <scope>NUCLEOTIDE SEQUENCE [LARGE SCALE GENOMIC DNA]</scope>
    <source>
        <strain evidence="3 4">JCM 16677</strain>
    </source>
</reference>
<gene>
    <name evidence="2" type="ORF">GRI94_05385</name>
    <name evidence="3" type="ORF">GRI94_19475</name>
</gene>
<comment type="caution">
    <text evidence="3">The sequence shown here is derived from an EMBL/GenBank/DDBJ whole genome shotgun (WGS) entry which is preliminary data.</text>
</comment>
<evidence type="ECO:0000256" key="1">
    <source>
        <dbReference type="SAM" id="MobiDB-lite"/>
    </source>
</evidence>
<dbReference type="AlphaFoldDB" id="A0A845AXL1"/>
<accession>A0A845AXL1</accession>
<feature type="region of interest" description="Disordered" evidence="1">
    <location>
        <begin position="284"/>
        <end position="358"/>
    </location>
</feature>
<feature type="compositionally biased region" description="Basic and acidic residues" evidence="1">
    <location>
        <begin position="284"/>
        <end position="296"/>
    </location>
</feature>
<sequence>MTGLNIARLSLRARRDSHFGAQMRLERALAQASIPDHKVFAVRKLDGLKYRKAPHGQAVPALEMRLARQFSDALSPVLAGAVHGATPASHSANAVYFNDITEARATFLAMMALGKPVTGWFWRSILGPQWLEPTPRAAAKTIFASISVPGQDAGLLAAAFTRAIVTAGLEPIARLVAENAAAPSPLAPQQHVVSLARQPERVAASTADIADPDHGPSAPIFGQVAKSPEIQALARKATISPEQSEPVLIAAIKLQVLKLRPDLLEYSQPAGPVVQVILKQVRDERRRNEEHVETRSGPRPRPPEGVASTKPSPIAEARELPVEEGVDQSEASNAHDTRQEFHTIQSHPETSQEQSSFDHLQTVTGAGLLLVIPSLVRLDFPAWLDRNEDLRLGDFARQFLVGLVARYQPDSVEALAAVFGSEFQLNTRPPTRPWHDAEAVWRKGLDRWLRHTALLRLHDLAHMPGELVLEDETWRCRFPLSAIQLGLRRHALDVDPGWTPWLGMSLRYDYRARADQQEHLA</sequence>
<evidence type="ECO:0000313" key="4">
    <source>
        <dbReference type="Proteomes" id="UP000446786"/>
    </source>
</evidence>
<evidence type="ECO:0000313" key="2">
    <source>
        <dbReference type="EMBL" id="MXP31257.1"/>
    </source>
</evidence>
<dbReference type="EMBL" id="WTYE01000001">
    <property type="protein sequence ID" value="MXP31257.1"/>
    <property type="molecule type" value="Genomic_DNA"/>
</dbReference>